<accession>A0A165H4M3</accession>
<dbReference type="InterPro" id="IPR023210">
    <property type="entry name" value="NADP_OxRdtase_dom"/>
</dbReference>
<evidence type="ECO:0000259" key="2">
    <source>
        <dbReference type="Pfam" id="PF00248"/>
    </source>
</evidence>
<dbReference type="RefSeq" id="XP_040768978.1">
    <property type="nucleotide sequence ID" value="XM_040905448.1"/>
</dbReference>
<dbReference type="InterPro" id="IPR036812">
    <property type="entry name" value="NAD(P)_OxRdtase_dom_sf"/>
</dbReference>
<dbReference type="InterPro" id="IPR050791">
    <property type="entry name" value="Aldo-Keto_reductase"/>
</dbReference>
<dbReference type="OrthoDB" id="37537at2759"/>
<sequence length="343" mass="37509">MIHNTAHLGGTASDIVVGKVAHGLMMMTARDPKYPLPDEEAFEAIKAGVNALPPGSKMLINSGEFYGPNFSTANLELLARFFEKYPEYADKTFLSVKGGLIVGGLKVDSSPENLRRSVEKVNSVLRGTKKLDLFESARVDPKIPIEETIKTLAELIKEGKFNHVGLSECKAETLRRAHAVHPISIVEIEVSLWSYEEETVKVIAAAKELGIAVAAYSPLGRGFLTGSIKKVDDLTDGDFRRQMTRFREEYIEQNLAFVEALKAIAAKKNITPAQLAIAWVASLGEHVIPLPGSSIKKRTLENLAAADIVLTEADKVEIAKVMAEHHVKGDRYFGNDAAAMLWG</sequence>
<dbReference type="Gene3D" id="3.20.20.100">
    <property type="entry name" value="NADP-dependent oxidoreductase domain"/>
    <property type="match status" value="1"/>
</dbReference>
<dbReference type="InParanoid" id="A0A165H4M3"/>
<feature type="domain" description="NADP-dependent oxidoreductase" evidence="2">
    <location>
        <begin position="23"/>
        <end position="320"/>
    </location>
</feature>
<reference evidence="3 4" key="1">
    <citation type="journal article" date="2016" name="Mol. Biol. Evol.">
        <title>Comparative Genomics of Early-Diverging Mushroom-Forming Fungi Provides Insights into the Origins of Lignocellulose Decay Capabilities.</title>
        <authorList>
            <person name="Nagy L.G."/>
            <person name="Riley R."/>
            <person name="Tritt A."/>
            <person name="Adam C."/>
            <person name="Daum C."/>
            <person name="Floudas D."/>
            <person name="Sun H."/>
            <person name="Yadav J.S."/>
            <person name="Pangilinan J."/>
            <person name="Larsson K.H."/>
            <person name="Matsuura K."/>
            <person name="Barry K."/>
            <person name="Labutti K."/>
            <person name="Kuo R."/>
            <person name="Ohm R.A."/>
            <person name="Bhattacharya S.S."/>
            <person name="Shirouzu T."/>
            <person name="Yoshinaga Y."/>
            <person name="Martin F.M."/>
            <person name="Grigoriev I.V."/>
            <person name="Hibbett D.S."/>
        </authorList>
    </citation>
    <scope>NUCLEOTIDE SEQUENCE [LARGE SCALE GENOMIC DNA]</scope>
    <source>
        <strain evidence="3 4">93-53</strain>
    </source>
</reference>
<name>A0A165H4M3_9APHY</name>
<dbReference type="PANTHER" id="PTHR43625">
    <property type="entry name" value="AFLATOXIN B1 ALDEHYDE REDUCTASE"/>
    <property type="match status" value="1"/>
</dbReference>
<dbReference type="PANTHER" id="PTHR43625:SF78">
    <property type="entry name" value="PYRIDOXAL REDUCTASE-RELATED"/>
    <property type="match status" value="1"/>
</dbReference>
<dbReference type="GeneID" id="63822478"/>
<protein>
    <submittedName>
        <fullName evidence="3">Aldo/keto reductase</fullName>
    </submittedName>
</protein>
<dbReference type="GO" id="GO:0016491">
    <property type="term" value="F:oxidoreductase activity"/>
    <property type="evidence" value="ECO:0007669"/>
    <property type="project" value="UniProtKB-KW"/>
</dbReference>
<dbReference type="GO" id="GO:0005737">
    <property type="term" value="C:cytoplasm"/>
    <property type="evidence" value="ECO:0007669"/>
    <property type="project" value="TreeGrafter"/>
</dbReference>
<gene>
    <name evidence="3" type="ORF">LAESUDRAFT_670991</name>
</gene>
<dbReference type="EMBL" id="KV427607">
    <property type="protein sequence ID" value="KZT11238.1"/>
    <property type="molecule type" value="Genomic_DNA"/>
</dbReference>
<dbReference type="Proteomes" id="UP000076871">
    <property type="component" value="Unassembled WGS sequence"/>
</dbReference>
<dbReference type="SUPFAM" id="SSF51430">
    <property type="entry name" value="NAD(P)-linked oxidoreductase"/>
    <property type="match status" value="1"/>
</dbReference>
<keyword evidence="4" id="KW-1185">Reference proteome</keyword>
<dbReference type="CDD" id="cd19077">
    <property type="entry name" value="AKR_AKR8A1-2"/>
    <property type="match status" value="1"/>
</dbReference>
<evidence type="ECO:0000313" key="4">
    <source>
        <dbReference type="Proteomes" id="UP000076871"/>
    </source>
</evidence>
<dbReference type="AlphaFoldDB" id="A0A165H4M3"/>
<dbReference type="STRING" id="1314785.A0A165H4M3"/>
<keyword evidence="1" id="KW-0560">Oxidoreductase</keyword>
<dbReference type="FunCoup" id="A0A165H4M3">
    <property type="interactions" value="283"/>
</dbReference>
<evidence type="ECO:0000256" key="1">
    <source>
        <dbReference type="ARBA" id="ARBA00023002"/>
    </source>
</evidence>
<dbReference type="Pfam" id="PF00248">
    <property type="entry name" value="Aldo_ket_red"/>
    <property type="match status" value="1"/>
</dbReference>
<proteinExistence type="predicted"/>
<evidence type="ECO:0000313" key="3">
    <source>
        <dbReference type="EMBL" id="KZT11238.1"/>
    </source>
</evidence>
<organism evidence="3 4">
    <name type="scientific">Laetiporus sulphureus 93-53</name>
    <dbReference type="NCBI Taxonomy" id="1314785"/>
    <lineage>
        <taxon>Eukaryota</taxon>
        <taxon>Fungi</taxon>
        <taxon>Dikarya</taxon>
        <taxon>Basidiomycota</taxon>
        <taxon>Agaricomycotina</taxon>
        <taxon>Agaricomycetes</taxon>
        <taxon>Polyporales</taxon>
        <taxon>Laetiporus</taxon>
    </lineage>
</organism>